<dbReference type="GO" id="GO:0008270">
    <property type="term" value="F:zinc ion binding"/>
    <property type="evidence" value="ECO:0007669"/>
    <property type="project" value="UniProtKB-KW"/>
</dbReference>
<evidence type="ECO:0000256" key="1">
    <source>
        <dbReference type="ARBA" id="ARBA00022723"/>
    </source>
</evidence>
<comment type="caution">
    <text evidence="6">The sequence shown here is derived from an EMBL/GenBank/DDBJ whole genome shotgun (WGS) entry which is preliminary data.</text>
</comment>
<protein>
    <recommendedName>
        <fullName evidence="5">MYND-type domain-containing protein</fullName>
    </recommendedName>
</protein>
<accession>A0A1C7MQS7</accession>
<dbReference type="PROSITE" id="PS01360">
    <property type="entry name" value="ZF_MYND_1"/>
    <property type="match status" value="1"/>
</dbReference>
<dbReference type="InterPro" id="IPR002893">
    <property type="entry name" value="Znf_MYND"/>
</dbReference>
<dbReference type="AlphaFoldDB" id="A0A1C7MQS7"/>
<evidence type="ECO:0000256" key="2">
    <source>
        <dbReference type="ARBA" id="ARBA00022771"/>
    </source>
</evidence>
<keyword evidence="7" id="KW-1185">Reference proteome</keyword>
<evidence type="ECO:0000256" key="3">
    <source>
        <dbReference type="ARBA" id="ARBA00022833"/>
    </source>
</evidence>
<reference evidence="6 7" key="1">
    <citation type="submission" date="2016-03" db="EMBL/GenBank/DDBJ databases">
        <title>Whole genome sequencing of Grifola frondosa 9006-11.</title>
        <authorList>
            <person name="Min B."/>
            <person name="Park H."/>
            <person name="Kim J.-G."/>
            <person name="Cho H."/>
            <person name="Oh Y.-L."/>
            <person name="Kong W.-S."/>
            <person name="Choi I.-G."/>
        </authorList>
    </citation>
    <scope>NUCLEOTIDE SEQUENCE [LARGE SCALE GENOMIC DNA]</scope>
    <source>
        <strain evidence="6 7">9006-11</strain>
    </source>
</reference>
<dbReference type="SUPFAM" id="SSF144232">
    <property type="entry name" value="HIT/MYND zinc finger-like"/>
    <property type="match status" value="1"/>
</dbReference>
<dbReference type="OMA" id="WCGRPSA"/>
<keyword evidence="1" id="KW-0479">Metal-binding</keyword>
<evidence type="ECO:0000256" key="4">
    <source>
        <dbReference type="PROSITE-ProRule" id="PRU00134"/>
    </source>
</evidence>
<dbReference type="EMBL" id="LUGG01000001">
    <property type="protein sequence ID" value="OBZ78766.1"/>
    <property type="molecule type" value="Genomic_DNA"/>
</dbReference>
<dbReference type="Gene3D" id="6.10.140.2220">
    <property type="match status" value="1"/>
</dbReference>
<evidence type="ECO:0000259" key="5">
    <source>
        <dbReference type="PROSITE" id="PS50865"/>
    </source>
</evidence>
<keyword evidence="3" id="KW-0862">Zinc</keyword>
<dbReference type="OrthoDB" id="2799691at2759"/>
<dbReference type="Proteomes" id="UP000092993">
    <property type="component" value="Unassembled WGS sequence"/>
</dbReference>
<evidence type="ECO:0000313" key="7">
    <source>
        <dbReference type="Proteomes" id="UP000092993"/>
    </source>
</evidence>
<organism evidence="6 7">
    <name type="scientific">Grifola frondosa</name>
    <name type="common">Maitake</name>
    <name type="synonym">Polyporus frondosus</name>
    <dbReference type="NCBI Taxonomy" id="5627"/>
    <lineage>
        <taxon>Eukaryota</taxon>
        <taxon>Fungi</taxon>
        <taxon>Dikarya</taxon>
        <taxon>Basidiomycota</taxon>
        <taxon>Agaricomycotina</taxon>
        <taxon>Agaricomycetes</taxon>
        <taxon>Polyporales</taxon>
        <taxon>Grifolaceae</taxon>
        <taxon>Grifola</taxon>
    </lineage>
</organism>
<evidence type="ECO:0000313" key="6">
    <source>
        <dbReference type="EMBL" id="OBZ78766.1"/>
    </source>
</evidence>
<gene>
    <name evidence="6" type="ORF">A0H81_01238</name>
</gene>
<feature type="domain" description="MYND-type" evidence="5">
    <location>
        <begin position="467"/>
        <end position="505"/>
    </location>
</feature>
<keyword evidence="2 4" id="KW-0863">Zinc-finger</keyword>
<name>A0A1C7MQS7_GRIFR</name>
<dbReference type="PROSITE" id="PS50865">
    <property type="entry name" value="ZF_MYND_2"/>
    <property type="match status" value="1"/>
</dbReference>
<proteinExistence type="predicted"/>
<dbReference type="Pfam" id="PF01753">
    <property type="entry name" value="zf-MYND"/>
    <property type="match status" value="1"/>
</dbReference>
<sequence>MVNAVLDVLHKPIFTDYMFDHASSLIIDSIPALYNDKRRSPSMLTFFAALLRSEDLRRRVVALRCIMLLCSPEEEEEHSSDPDLQPFAFVTALKYRSLPSDLAEFADTYGRERCEIFAIDRCHDDYVAMHIQHSIDPDLVKFGRELAAQVLSSQYALPQSLCPCCYHVTADLKAEDGWEDILTRCATALRDNPNSVHSDEDLADVLEWNYLSMHRSKAAHTFAQAAMARNPSFGYFYYASSCSAETSSEKLRIVKKGLKCKELAPWLRAEFLRRAVHSAMFIGVMLQVVAKNEAAAHLFSAYQDAKMLLKASPPDSVHRQQDVDIYILLTLVIEGPKIELTSGVIQSALKELEINDKFMEFINRPTKSTDMLRMLESRKAVVDRLPEALAEWSATLQRADAIMHGGSRNMTLPEPAQKGDTQTLNSWLSNFEDELEKKEHCDDKDDEDGGPSFSELFEEDELALMRCSWCFRPSVVLKKCGRCGIPRYCDSECQKNHWKEHKIVCGHDMDIDLRQDDVATLSDSVHMPS</sequence>